<accession>A0A6J6MA24</accession>
<dbReference type="PANTHER" id="PTHR11941:SF169">
    <property type="entry name" value="(7AS)-7A-METHYL-1,5-DIOXO-2,3,5,6,7,7A-HEXAHYDRO-1H-INDENE-CARBOXYL-COA HYDROLASE"/>
    <property type="match status" value="1"/>
</dbReference>
<dbReference type="PANTHER" id="PTHR11941">
    <property type="entry name" value="ENOYL-COA HYDRATASE-RELATED"/>
    <property type="match status" value="1"/>
</dbReference>
<keyword evidence="2" id="KW-0443">Lipid metabolism</keyword>
<evidence type="ECO:0000313" key="4">
    <source>
        <dbReference type="EMBL" id="CAB4671081.1"/>
    </source>
</evidence>
<keyword evidence="3" id="KW-0456">Lyase</keyword>
<dbReference type="FunFam" id="1.10.12.10:FF:000001">
    <property type="entry name" value="Probable enoyl-CoA hydratase, mitochondrial"/>
    <property type="match status" value="1"/>
</dbReference>
<dbReference type="FunFam" id="3.90.226.10:FF:000009">
    <property type="entry name" value="Carnitinyl-CoA dehydratase"/>
    <property type="match status" value="1"/>
</dbReference>
<organism evidence="4">
    <name type="scientific">freshwater metagenome</name>
    <dbReference type="NCBI Taxonomy" id="449393"/>
    <lineage>
        <taxon>unclassified sequences</taxon>
        <taxon>metagenomes</taxon>
        <taxon>ecological metagenomes</taxon>
    </lineage>
</organism>
<protein>
    <submittedName>
        <fullName evidence="4">Unannotated protein</fullName>
    </submittedName>
</protein>
<name>A0A6J6MA24_9ZZZZ</name>
<dbReference type="AlphaFoldDB" id="A0A6J6MA24"/>
<evidence type="ECO:0000256" key="3">
    <source>
        <dbReference type="ARBA" id="ARBA00023239"/>
    </source>
</evidence>
<gene>
    <name evidence="4" type="ORF">UFOPK2334_00526</name>
</gene>
<dbReference type="EMBL" id="CAEZXA010000031">
    <property type="protein sequence ID" value="CAB4671081.1"/>
    <property type="molecule type" value="Genomic_DNA"/>
</dbReference>
<proteinExistence type="inferred from homology"/>
<dbReference type="SUPFAM" id="SSF52096">
    <property type="entry name" value="ClpP/crotonase"/>
    <property type="match status" value="1"/>
</dbReference>
<dbReference type="PROSITE" id="PS00166">
    <property type="entry name" value="ENOYL_COA_HYDRATASE"/>
    <property type="match status" value="1"/>
</dbReference>
<evidence type="ECO:0000256" key="1">
    <source>
        <dbReference type="ARBA" id="ARBA00005254"/>
    </source>
</evidence>
<dbReference type="CDD" id="cd06558">
    <property type="entry name" value="crotonase-like"/>
    <property type="match status" value="1"/>
</dbReference>
<dbReference type="InterPro" id="IPR018376">
    <property type="entry name" value="Enoyl-CoA_hyd/isom_CS"/>
</dbReference>
<dbReference type="GO" id="GO:0006635">
    <property type="term" value="P:fatty acid beta-oxidation"/>
    <property type="evidence" value="ECO:0007669"/>
    <property type="project" value="TreeGrafter"/>
</dbReference>
<sequence length="259" mass="26493">MSNESLVLVERRNDGVALVTLNSPKVNALSTALLARLHDVARDLTSNPAGAVVITGGDRLFAAGADISEFGGPSEAKTIGVAFHSALNAVAAIPSFTIAAVSGYALGGGCELSMACDYRVASTKAVFGQPEILLGIIPGGGGTQRLPRLVGASRAKEIMITGRQVKADEALSIGLVNEVVEPDALMTRALELAGTVAAGATVATRLIKQAVDQGIETDLASGLALELQLFEDVFHSADSQIGVASFLEHGPGKATFTGK</sequence>
<comment type="similarity">
    <text evidence="1">Belongs to the enoyl-CoA hydratase/isomerase family.</text>
</comment>
<dbReference type="Gene3D" id="1.10.12.10">
    <property type="entry name" value="Lyase 2-enoyl-coa Hydratase, Chain A, domain 2"/>
    <property type="match status" value="1"/>
</dbReference>
<dbReference type="Gene3D" id="3.90.226.10">
    <property type="entry name" value="2-enoyl-CoA Hydratase, Chain A, domain 1"/>
    <property type="match status" value="1"/>
</dbReference>
<evidence type="ECO:0000256" key="2">
    <source>
        <dbReference type="ARBA" id="ARBA00023098"/>
    </source>
</evidence>
<dbReference type="InterPro" id="IPR029045">
    <property type="entry name" value="ClpP/crotonase-like_dom_sf"/>
</dbReference>
<dbReference type="GO" id="GO:0016836">
    <property type="term" value="F:hydro-lyase activity"/>
    <property type="evidence" value="ECO:0007669"/>
    <property type="project" value="UniProtKB-ARBA"/>
</dbReference>
<dbReference type="Pfam" id="PF00378">
    <property type="entry name" value="ECH_1"/>
    <property type="match status" value="1"/>
</dbReference>
<dbReference type="InterPro" id="IPR001753">
    <property type="entry name" value="Enoyl-CoA_hydra/iso"/>
</dbReference>
<reference evidence="4" key="1">
    <citation type="submission" date="2020-05" db="EMBL/GenBank/DDBJ databases">
        <authorList>
            <person name="Chiriac C."/>
            <person name="Salcher M."/>
            <person name="Ghai R."/>
            <person name="Kavagutti S V."/>
        </authorList>
    </citation>
    <scope>NUCLEOTIDE SEQUENCE</scope>
</reference>
<dbReference type="InterPro" id="IPR014748">
    <property type="entry name" value="Enoyl-CoA_hydra_C"/>
</dbReference>